<proteinExistence type="predicted"/>
<accession>A0A0B5J903</accession>
<protein>
    <submittedName>
        <fullName evidence="2">Dihydrofolate reductase</fullName>
    </submittedName>
</protein>
<evidence type="ECO:0000313" key="2">
    <source>
        <dbReference type="EMBL" id="AJF97281.1"/>
    </source>
</evidence>
<sequence length="112" mass="12045">MEQPSGAQPPCDEKATAETQPGEQPAHKPTPCVRVSLVAAVDRNDIVCRQGQPPDIYKTSGQMDAVRRLVADHTTVIGYRAALAMDDPPRGRTCILLDDGRPHSNGDRTKGA</sequence>
<dbReference type="GeneID" id="23462198"/>
<organism evidence="2 3">
    <name type="scientific">Pandoravirus inopinatum</name>
    <dbReference type="NCBI Taxonomy" id="1605721"/>
    <lineage>
        <taxon>Viruses</taxon>
        <taxon>Pandoravirus</taxon>
    </lineage>
</organism>
<dbReference type="Proteomes" id="UP000202511">
    <property type="component" value="Segment"/>
</dbReference>
<name>A0A0B5J903_9VIRU</name>
<evidence type="ECO:0000313" key="3">
    <source>
        <dbReference type="Proteomes" id="UP000202511"/>
    </source>
</evidence>
<reference evidence="2 3" key="1">
    <citation type="journal article" date="2015" name="Parasitol. Res.">
        <title>Viruses in close associations with free-living amoebae.</title>
        <authorList>
            <person name="Scheid P."/>
        </authorList>
    </citation>
    <scope>NUCLEOTIDE SEQUENCE [LARGE SCALE GENOMIC DNA]</scope>
    <source>
        <strain evidence="2">KlaHel</strain>
    </source>
</reference>
<dbReference type="KEGG" id="vg:23462198"/>
<dbReference type="EMBL" id="KP136319">
    <property type="protein sequence ID" value="AJF97281.1"/>
    <property type="molecule type" value="Genomic_DNA"/>
</dbReference>
<feature type="region of interest" description="Disordered" evidence="1">
    <location>
        <begin position="1"/>
        <end position="32"/>
    </location>
</feature>
<evidence type="ECO:0000256" key="1">
    <source>
        <dbReference type="SAM" id="MobiDB-lite"/>
    </source>
</evidence>
<dbReference type="RefSeq" id="YP_009119516.1">
    <property type="nucleotide sequence ID" value="NC_026440.1"/>
</dbReference>